<gene>
    <name evidence="3" type="ORF">BECKLFY1418A_GA0070994_10404</name>
    <name evidence="2" type="ORF">BECKLFY1418B_GA0070995_10319</name>
</gene>
<evidence type="ECO:0000313" key="2">
    <source>
        <dbReference type="EMBL" id="VFJ92072.1"/>
    </source>
</evidence>
<sequence>MKQICIDTHLLIWGVQGHASAGQEEMVPRTKTFFQDCRKSKLRVMVPSIVVGEFLMGIEINDHVDTVKRLQNSFILQPYDSLAAVVFARLWRERKESGLLESIRSESPPVTRSESKADAMIVATAIAAKAGIIYSHDMGLKKFADKDISVIEMPRKEYQVNAPLQYPPAQ</sequence>
<dbReference type="Gene3D" id="3.40.50.1010">
    <property type="entry name" value="5'-nuclease"/>
    <property type="match status" value="1"/>
</dbReference>
<reference evidence="3" key="1">
    <citation type="submission" date="2019-02" db="EMBL/GenBank/DDBJ databases">
        <authorList>
            <person name="Gruber-Vodicka R. H."/>
            <person name="Seah K. B. B."/>
        </authorList>
    </citation>
    <scope>NUCLEOTIDE SEQUENCE</scope>
    <source>
        <strain evidence="3">BECK_M6</strain>
        <strain evidence="2">BECK_M7</strain>
    </source>
</reference>
<dbReference type="SUPFAM" id="SSF88723">
    <property type="entry name" value="PIN domain-like"/>
    <property type="match status" value="1"/>
</dbReference>
<evidence type="ECO:0000313" key="3">
    <source>
        <dbReference type="EMBL" id="VFJ94424.1"/>
    </source>
</evidence>
<dbReference type="EMBL" id="CAADFF010000031">
    <property type="protein sequence ID" value="VFJ92072.1"/>
    <property type="molecule type" value="Genomic_DNA"/>
</dbReference>
<dbReference type="AlphaFoldDB" id="A0A450UPE1"/>
<proteinExistence type="predicted"/>
<dbReference type="Pfam" id="PF01850">
    <property type="entry name" value="PIN"/>
    <property type="match status" value="1"/>
</dbReference>
<accession>A0A450UPE1</accession>
<organism evidence="3">
    <name type="scientific">Candidatus Kentrum sp. LFY</name>
    <dbReference type="NCBI Taxonomy" id="2126342"/>
    <lineage>
        <taxon>Bacteria</taxon>
        <taxon>Pseudomonadati</taxon>
        <taxon>Pseudomonadota</taxon>
        <taxon>Gammaproteobacteria</taxon>
        <taxon>Candidatus Kentrum</taxon>
    </lineage>
</organism>
<dbReference type="EMBL" id="CAADFH010000040">
    <property type="protein sequence ID" value="VFJ94424.1"/>
    <property type="molecule type" value="Genomic_DNA"/>
</dbReference>
<name>A0A450UPE1_9GAMM</name>
<evidence type="ECO:0000259" key="1">
    <source>
        <dbReference type="Pfam" id="PF01850"/>
    </source>
</evidence>
<protein>
    <submittedName>
        <fullName evidence="3">Predicted nucleic acid-binding protein, contains PIN domain</fullName>
    </submittedName>
</protein>
<feature type="domain" description="PIN" evidence="1">
    <location>
        <begin position="4"/>
        <end position="145"/>
    </location>
</feature>
<dbReference type="InterPro" id="IPR002716">
    <property type="entry name" value="PIN_dom"/>
</dbReference>
<dbReference type="InterPro" id="IPR029060">
    <property type="entry name" value="PIN-like_dom_sf"/>
</dbReference>